<organism evidence="2 3">
    <name type="scientific">Paralvinella palmiformis</name>
    <dbReference type="NCBI Taxonomy" id="53620"/>
    <lineage>
        <taxon>Eukaryota</taxon>
        <taxon>Metazoa</taxon>
        <taxon>Spiralia</taxon>
        <taxon>Lophotrochozoa</taxon>
        <taxon>Annelida</taxon>
        <taxon>Polychaeta</taxon>
        <taxon>Sedentaria</taxon>
        <taxon>Canalipalpata</taxon>
        <taxon>Terebellida</taxon>
        <taxon>Terebelliformia</taxon>
        <taxon>Alvinellidae</taxon>
        <taxon>Paralvinella</taxon>
    </lineage>
</organism>
<gene>
    <name evidence="2" type="ORF">LSH36_219g03051</name>
</gene>
<evidence type="ECO:0000256" key="1">
    <source>
        <dbReference type="SAM" id="MobiDB-lite"/>
    </source>
</evidence>
<protein>
    <submittedName>
        <fullName evidence="2">Uncharacterized protein</fullName>
    </submittedName>
</protein>
<dbReference type="AlphaFoldDB" id="A0AAD9JQD5"/>
<dbReference type="Proteomes" id="UP001208570">
    <property type="component" value="Unassembled WGS sequence"/>
</dbReference>
<sequence length="589" mass="67650">MENHKEGITWLKLAATTRPNSKPREVCLRRAIFHLEQASNCFRYTDRYPKSLRNLAITCWMLAKASTEHDDVRDRCATALQHYAEFVEVKGQVTIHDEEYDRCLDEALGYCESLPAKEAVNMIECFLRVIPTKHSVTRYRCLLTMSAVLEHQADKWHKVGDEQTQRTTTAGDDVKSSINSSCEMNDDPSKMVRSSLEVKPDRTSALSDLLRTELTPSELLLVLRRCQHPGDTADHLHKPATLSALGRLLELGKAKHYFERSRTLEWLTRDCHDLYYTIMAAIERGFNKYRVMSYNTGFCIDKASNSVDVIELPPRCAEYASECVRDIQNIHRHSAYQLLSTLDSVYSIVTPYKPKFNIPSEQLKSFSRIRLALDLTIRSVKKDRAELRDTDTDLYRILDLMISVIREAKSDFETAIMADRLSSSPLEALLRLGKIWRPFEELLQNGEDTEGEELNGLLLMRRAHEKAVSCDKEDFLLILDKGMSYFESQPIANQCLVELLKHNHNDPVKLLSLLYRAYPPRCDNSLITDEDTLRTLSMKELRNQIHLAMLCYEKSSRDVIPGSGWKHVCEEVGDVLMLLRTQLIGRDVI</sequence>
<evidence type="ECO:0000313" key="2">
    <source>
        <dbReference type="EMBL" id="KAK2156210.1"/>
    </source>
</evidence>
<feature type="region of interest" description="Disordered" evidence="1">
    <location>
        <begin position="160"/>
        <end position="189"/>
    </location>
</feature>
<accession>A0AAD9JQD5</accession>
<keyword evidence="3" id="KW-1185">Reference proteome</keyword>
<comment type="caution">
    <text evidence="2">The sequence shown here is derived from an EMBL/GenBank/DDBJ whole genome shotgun (WGS) entry which is preliminary data.</text>
</comment>
<proteinExistence type="predicted"/>
<dbReference type="EMBL" id="JAODUP010000219">
    <property type="protein sequence ID" value="KAK2156210.1"/>
    <property type="molecule type" value="Genomic_DNA"/>
</dbReference>
<evidence type="ECO:0000313" key="3">
    <source>
        <dbReference type="Proteomes" id="UP001208570"/>
    </source>
</evidence>
<name>A0AAD9JQD5_9ANNE</name>
<reference evidence="2" key="1">
    <citation type="journal article" date="2023" name="Mol. Biol. Evol.">
        <title>Third-Generation Sequencing Reveals the Adaptive Role of the Epigenome in Three Deep-Sea Polychaetes.</title>
        <authorList>
            <person name="Perez M."/>
            <person name="Aroh O."/>
            <person name="Sun Y."/>
            <person name="Lan Y."/>
            <person name="Juniper S.K."/>
            <person name="Young C.R."/>
            <person name="Angers B."/>
            <person name="Qian P.Y."/>
        </authorList>
    </citation>
    <scope>NUCLEOTIDE SEQUENCE</scope>
    <source>
        <strain evidence="2">P08H-3</strain>
    </source>
</reference>
<feature type="compositionally biased region" description="Polar residues" evidence="1">
    <location>
        <begin position="165"/>
        <end position="183"/>
    </location>
</feature>